<accession>A0A0L0W9E9</accession>
<dbReference type="EMBL" id="LGSS01000009">
    <property type="protein sequence ID" value="KNF08169.1"/>
    <property type="molecule type" value="Genomic_DNA"/>
</dbReference>
<evidence type="ECO:0000313" key="2">
    <source>
        <dbReference type="Proteomes" id="UP000037267"/>
    </source>
</evidence>
<organism evidence="1 2">
    <name type="scientific">Gottschalkia purinilytica</name>
    <name type="common">Clostridium purinilyticum</name>
    <dbReference type="NCBI Taxonomy" id="1503"/>
    <lineage>
        <taxon>Bacteria</taxon>
        <taxon>Bacillati</taxon>
        <taxon>Bacillota</taxon>
        <taxon>Tissierellia</taxon>
        <taxon>Tissierellales</taxon>
        <taxon>Gottschalkiaceae</taxon>
        <taxon>Gottschalkia</taxon>
    </lineage>
</organism>
<comment type="caution">
    <text evidence="1">The sequence shown here is derived from an EMBL/GenBank/DDBJ whole genome shotgun (WGS) entry which is preliminary data.</text>
</comment>
<dbReference type="PATRIC" id="fig|1503.3.peg.3345"/>
<gene>
    <name evidence="1" type="ORF">CLPU_9c00650</name>
</gene>
<dbReference type="STRING" id="1503.CLPU_9c00650"/>
<keyword evidence="2" id="KW-1185">Reference proteome</keyword>
<dbReference type="Pfam" id="PF11155">
    <property type="entry name" value="DUF2935"/>
    <property type="match status" value="2"/>
</dbReference>
<protein>
    <recommendedName>
        <fullName evidence="3">DUF2935 domain-containing protein</fullName>
    </recommendedName>
</protein>
<evidence type="ECO:0000313" key="1">
    <source>
        <dbReference type="EMBL" id="KNF08169.1"/>
    </source>
</evidence>
<name>A0A0L0W9E9_GOTPU</name>
<reference evidence="2" key="1">
    <citation type="submission" date="2015-07" db="EMBL/GenBank/DDBJ databases">
        <title>Draft genome sequence of the purine-degrading Gottschalkia purinilyticum DSM 1384 (formerly Clostridium purinilyticum).</title>
        <authorList>
            <person name="Poehlein A."/>
            <person name="Schiel-Bengelsdorf B."/>
            <person name="Bengelsdorf F.R."/>
            <person name="Daniel R."/>
            <person name="Duerre P."/>
        </authorList>
    </citation>
    <scope>NUCLEOTIDE SEQUENCE [LARGE SCALE GENOMIC DNA]</scope>
    <source>
        <strain evidence="2">DSM 1384</strain>
    </source>
</reference>
<dbReference type="AlphaFoldDB" id="A0A0L0W9E9"/>
<dbReference type="SUPFAM" id="SSF158430">
    <property type="entry name" value="Bacillus cereus metalloprotein-like"/>
    <property type="match status" value="2"/>
</dbReference>
<dbReference type="OrthoDB" id="1633927at2"/>
<dbReference type="RefSeq" id="WP_050355537.1">
    <property type="nucleotide sequence ID" value="NZ_LGSS01000009.1"/>
</dbReference>
<dbReference type="InterPro" id="IPR021328">
    <property type="entry name" value="CotB-like"/>
</dbReference>
<proteinExistence type="predicted"/>
<evidence type="ECO:0008006" key="3">
    <source>
        <dbReference type="Google" id="ProtNLM"/>
    </source>
</evidence>
<sequence>MVSFVDESFEINNFWLRIMRDHAIFINSGLPCKRKDFIGKSIFFRKAYEVLLDKVNKLDSPTTEDMQEINEQAIRLTKKYIVYKTQLLNYNLSCESPLTNLYSLFLEHLRREAYKFIKTLELLQSGKKQILGLKAINEEVFWIRIMADHSKFIVHLLDPSERLLEKQVRKFSKLFDDLRFQSIDLKGMISPSYDIIPVIDRFTDEVIESTEKLKDFKETATELIGECKIVSNIPELLADHVTREAEFFLKELKEIREAIK</sequence>
<dbReference type="Gene3D" id="1.20.1260.120">
    <property type="entry name" value="Protein of unknown function DUF2935"/>
    <property type="match status" value="1"/>
</dbReference>
<dbReference type="Proteomes" id="UP000037267">
    <property type="component" value="Unassembled WGS sequence"/>
</dbReference>